<dbReference type="RefSeq" id="WP_208429213.1">
    <property type="nucleotide sequence ID" value="NZ_JAEPRJ010000001.1"/>
</dbReference>
<evidence type="ECO:0000256" key="4">
    <source>
        <dbReference type="ARBA" id="ARBA00022692"/>
    </source>
</evidence>
<evidence type="ECO:0000256" key="7">
    <source>
        <dbReference type="SAM" id="Phobius"/>
    </source>
</evidence>
<evidence type="ECO:0000313" key="10">
    <source>
        <dbReference type="EMBL" id="MBK5897748.1"/>
    </source>
</evidence>
<comment type="subcellular location">
    <subcellularLocation>
        <location evidence="1">Cell membrane</location>
        <topology evidence="1">Multi-pass membrane protein</topology>
    </subcellularLocation>
</comment>
<evidence type="ECO:0000256" key="2">
    <source>
        <dbReference type="ARBA" id="ARBA00006448"/>
    </source>
</evidence>
<sequence>MNDFVLVFIKLMIGFLSAIAVINFTGKGNLAPNSASDQIQNYVLGGIVGGVIYNKNIGIFECLLVMLAWFLLVTGFRLLKKHNVRVKQIIDGKALIIINNGKVDIENCKKAGLSAHDVAFKLRAQNVYSVKKVKRAVVEQDGKIIIVLDGEENPKFPIITDGHLQTDILEVIGKDEDWIKEKMREKGFEEYSQIFLGEYVDCKAIFVSYE</sequence>
<feature type="transmembrane region" description="Helical" evidence="7">
    <location>
        <begin position="7"/>
        <end position="26"/>
    </location>
</feature>
<protein>
    <submittedName>
        <fullName evidence="10">DUF421 domain-containing protein</fullName>
    </submittedName>
</protein>
<keyword evidence="4 7" id="KW-0812">Transmembrane</keyword>
<evidence type="ECO:0000259" key="9">
    <source>
        <dbReference type="Pfam" id="PF20730"/>
    </source>
</evidence>
<dbReference type="InterPro" id="IPR048454">
    <property type="entry name" value="YetF_N"/>
</dbReference>
<feature type="transmembrane region" description="Helical" evidence="7">
    <location>
        <begin position="57"/>
        <end position="79"/>
    </location>
</feature>
<evidence type="ECO:0000256" key="3">
    <source>
        <dbReference type="ARBA" id="ARBA00022475"/>
    </source>
</evidence>
<organism evidence="10 11">
    <name type="scientific">Catonella massiliensis</name>
    <dbReference type="NCBI Taxonomy" id="2799636"/>
    <lineage>
        <taxon>Bacteria</taxon>
        <taxon>Bacillati</taxon>
        <taxon>Bacillota</taxon>
        <taxon>Clostridia</taxon>
        <taxon>Lachnospirales</taxon>
        <taxon>Lachnospiraceae</taxon>
        <taxon>Catonella</taxon>
    </lineage>
</organism>
<evidence type="ECO:0000256" key="6">
    <source>
        <dbReference type="ARBA" id="ARBA00023136"/>
    </source>
</evidence>
<dbReference type="EMBL" id="JAEPRJ010000001">
    <property type="protein sequence ID" value="MBK5897748.1"/>
    <property type="molecule type" value="Genomic_DNA"/>
</dbReference>
<dbReference type="Gene3D" id="3.30.240.20">
    <property type="entry name" value="bsu07140 like domains"/>
    <property type="match status" value="2"/>
</dbReference>
<dbReference type="PANTHER" id="PTHR34582:SF6">
    <property type="entry name" value="UPF0702 TRANSMEMBRANE PROTEIN YCAP"/>
    <property type="match status" value="1"/>
</dbReference>
<comment type="similarity">
    <text evidence="2">Belongs to the UPF0702 family.</text>
</comment>
<dbReference type="Pfam" id="PF04239">
    <property type="entry name" value="DUF421"/>
    <property type="match status" value="1"/>
</dbReference>
<dbReference type="Pfam" id="PF20730">
    <property type="entry name" value="YetF_N"/>
    <property type="match status" value="1"/>
</dbReference>
<dbReference type="InterPro" id="IPR023090">
    <property type="entry name" value="UPF0702_alpha/beta_dom_sf"/>
</dbReference>
<name>A0ABS1J0S9_9FIRM</name>
<gene>
    <name evidence="10" type="ORF">JJN12_08160</name>
</gene>
<keyword evidence="11" id="KW-1185">Reference proteome</keyword>
<evidence type="ECO:0000256" key="5">
    <source>
        <dbReference type="ARBA" id="ARBA00022989"/>
    </source>
</evidence>
<reference evidence="10 11" key="1">
    <citation type="submission" date="2021-01" db="EMBL/GenBank/DDBJ databases">
        <title>Isolation and description of Catonella massiliensis sp. nov., a novel Catonella species, isolated from a stable periodontitis subject.</title>
        <authorList>
            <person name="Antezack A."/>
            <person name="Boxberger M."/>
            <person name="La Scola B."/>
            <person name="Monnet-Corti V."/>
        </authorList>
    </citation>
    <scope>NUCLEOTIDE SEQUENCE [LARGE SCALE GENOMIC DNA]</scope>
    <source>
        <strain evidence="10 11">Marseille-Q4567</strain>
    </source>
</reference>
<keyword evidence="5 7" id="KW-1133">Transmembrane helix</keyword>
<feature type="domain" description="YetF-like N-terminal transmembrane" evidence="9">
    <location>
        <begin position="5"/>
        <end position="77"/>
    </location>
</feature>
<evidence type="ECO:0000313" key="11">
    <source>
        <dbReference type="Proteomes" id="UP000604730"/>
    </source>
</evidence>
<dbReference type="PANTHER" id="PTHR34582">
    <property type="entry name" value="UPF0702 TRANSMEMBRANE PROTEIN YCAP"/>
    <property type="match status" value="1"/>
</dbReference>
<dbReference type="InterPro" id="IPR007353">
    <property type="entry name" value="DUF421"/>
</dbReference>
<feature type="domain" description="YetF C-terminal" evidence="8">
    <location>
        <begin position="82"/>
        <end position="199"/>
    </location>
</feature>
<keyword evidence="6 7" id="KW-0472">Membrane</keyword>
<accession>A0ABS1J0S9</accession>
<evidence type="ECO:0000259" key="8">
    <source>
        <dbReference type="Pfam" id="PF04239"/>
    </source>
</evidence>
<comment type="caution">
    <text evidence="10">The sequence shown here is derived from an EMBL/GenBank/DDBJ whole genome shotgun (WGS) entry which is preliminary data.</text>
</comment>
<evidence type="ECO:0000256" key="1">
    <source>
        <dbReference type="ARBA" id="ARBA00004651"/>
    </source>
</evidence>
<keyword evidence="3" id="KW-1003">Cell membrane</keyword>
<dbReference type="Proteomes" id="UP000604730">
    <property type="component" value="Unassembled WGS sequence"/>
</dbReference>
<proteinExistence type="inferred from homology"/>